<dbReference type="Proteomes" id="UP001281410">
    <property type="component" value="Unassembled WGS sequence"/>
</dbReference>
<feature type="domain" description="RNase H type-1" evidence="1">
    <location>
        <begin position="3"/>
        <end position="97"/>
    </location>
</feature>
<dbReference type="InterPro" id="IPR002156">
    <property type="entry name" value="RNaseH_domain"/>
</dbReference>
<reference evidence="2" key="1">
    <citation type="journal article" date="2023" name="Plant J.">
        <title>Genome sequences and population genomics provide insights into the demographic history, inbreeding, and mutation load of two 'living fossil' tree species of Dipteronia.</title>
        <authorList>
            <person name="Feng Y."/>
            <person name="Comes H.P."/>
            <person name="Chen J."/>
            <person name="Zhu S."/>
            <person name="Lu R."/>
            <person name="Zhang X."/>
            <person name="Li P."/>
            <person name="Qiu J."/>
            <person name="Olsen K.M."/>
            <person name="Qiu Y."/>
        </authorList>
    </citation>
    <scope>NUCLEOTIDE SEQUENCE</scope>
    <source>
        <strain evidence="2">NBL</strain>
    </source>
</reference>
<proteinExistence type="predicted"/>
<dbReference type="Pfam" id="PF13456">
    <property type="entry name" value="RVT_3"/>
    <property type="match status" value="1"/>
</dbReference>
<evidence type="ECO:0000313" key="3">
    <source>
        <dbReference type="Proteomes" id="UP001281410"/>
    </source>
</evidence>
<dbReference type="GO" id="GO:0003676">
    <property type="term" value="F:nucleic acid binding"/>
    <property type="evidence" value="ECO:0007669"/>
    <property type="project" value="InterPro"/>
</dbReference>
<dbReference type="GO" id="GO:0004523">
    <property type="term" value="F:RNA-DNA hybrid ribonuclease activity"/>
    <property type="evidence" value="ECO:0007669"/>
    <property type="project" value="InterPro"/>
</dbReference>
<organism evidence="2 3">
    <name type="scientific">Dipteronia sinensis</name>
    <dbReference type="NCBI Taxonomy" id="43782"/>
    <lineage>
        <taxon>Eukaryota</taxon>
        <taxon>Viridiplantae</taxon>
        <taxon>Streptophyta</taxon>
        <taxon>Embryophyta</taxon>
        <taxon>Tracheophyta</taxon>
        <taxon>Spermatophyta</taxon>
        <taxon>Magnoliopsida</taxon>
        <taxon>eudicotyledons</taxon>
        <taxon>Gunneridae</taxon>
        <taxon>Pentapetalae</taxon>
        <taxon>rosids</taxon>
        <taxon>malvids</taxon>
        <taxon>Sapindales</taxon>
        <taxon>Sapindaceae</taxon>
        <taxon>Hippocastanoideae</taxon>
        <taxon>Acereae</taxon>
        <taxon>Dipteronia</taxon>
    </lineage>
</organism>
<dbReference type="AlphaFoldDB" id="A0AAE0E684"/>
<evidence type="ECO:0000259" key="1">
    <source>
        <dbReference type="Pfam" id="PF13456"/>
    </source>
</evidence>
<accession>A0AAE0E684</accession>
<keyword evidence="3" id="KW-1185">Reference proteome</keyword>
<gene>
    <name evidence="2" type="ORF">Dsin_015704</name>
</gene>
<protein>
    <recommendedName>
        <fullName evidence="1">RNase H type-1 domain-containing protein</fullName>
    </recommendedName>
</protein>
<dbReference type="EMBL" id="JANJYJ010000005">
    <property type="protein sequence ID" value="KAK3210998.1"/>
    <property type="molecule type" value="Genomic_DNA"/>
</dbReference>
<comment type="caution">
    <text evidence="2">The sequence shown here is derived from an EMBL/GenBank/DDBJ whole genome shotgun (WGS) entry which is preliminary data.</text>
</comment>
<sequence>MSCCSIFLDAGLDHTTANSVAILRGLNFMKSRVFLPLYVESEASSVVSLMNSGNHLYSSCGNIVKDIIGPMNDLSIPTINHCKKGSFKLASDLAKQALLRKKNFARACS</sequence>
<evidence type="ECO:0000313" key="2">
    <source>
        <dbReference type="EMBL" id="KAK3210998.1"/>
    </source>
</evidence>
<name>A0AAE0E684_9ROSI</name>